<dbReference type="PANTHER" id="PTHR10981:SF0">
    <property type="entry name" value="BATTENIN"/>
    <property type="match status" value="1"/>
</dbReference>
<reference evidence="9 10" key="1">
    <citation type="journal article" date="2016" name="Proc. Natl. Acad. Sci. U.S.A.">
        <title>Comparative genomics of biotechnologically important yeasts.</title>
        <authorList>
            <person name="Riley R."/>
            <person name="Haridas S."/>
            <person name="Wolfe K.H."/>
            <person name="Lopes M.R."/>
            <person name="Hittinger C.T."/>
            <person name="Goeker M."/>
            <person name="Salamov A.A."/>
            <person name="Wisecaver J.H."/>
            <person name="Long T.M."/>
            <person name="Calvey C.H."/>
            <person name="Aerts A.L."/>
            <person name="Barry K.W."/>
            <person name="Choi C."/>
            <person name="Clum A."/>
            <person name="Coughlan A.Y."/>
            <person name="Deshpande S."/>
            <person name="Douglass A.P."/>
            <person name="Hanson S.J."/>
            <person name="Klenk H.-P."/>
            <person name="LaButti K.M."/>
            <person name="Lapidus A."/>
            <person name="Lindquist E.A."/>
            <person name="Lipzen A.M."/>
            <person name="Meier-Kolthoff J.P."/>
            <person name="Ohm R.A."/>
            <person name="Otillar R.P."/>
            <person name="Pangilinan J.L."/>
            <person name="Peng Y."/>
            <person name="Rokas A."/>
            <person name="Rosa C.A."/>
            <person name="Scheuner C."/>
            <person name="Sibirny A.A."/>
            <person name="Slot J.C."/>
            <person name="Stielow J.B."/>
            <person name="Sun H."/>
            <person name="Kurtzman C.P."/>
            <person name="Blackwell M."/>
            <person name="Grigoriev I.V."/>
            <person name="Jeffries T.W."/>
        </authorList>
    </citation>
    <scope>NUCLEOTIDE SEQUENCE [LARGE SCALE GENOMIC DNA]</scope>
    <source>
        <strain evidence="9 10">NRRL Y-2026</strain>
    </source>
</reference>
<feature type="transmembrane region" description="Helical" evidence="8">
    <location>
        <begin position="182"/>
        <end position="202"/>
    </location>
</feature>
<evidence type="ECO:0000256" key="3">
    <source>
        <dbReference type="ARBA" id="ARBA00022448"/>
    </source>
</evidence>
<dbReference type="GeneID" id="30180214"/>
<dbReference type="Pfam" id="PF02487">
    <property type="entry name" value="CLN3"/>
    <property type="match status" value="1"/>
</dbReference>
<dbReference type="AlphaFoldDB" id="A0A1E3NRN5"/>
<evidence type="ECO:0000256" key="2">
    <source>
        <dbReference type="ARBA" id="ARBA00007467"/>
    </source>
</evidence>
<keyword evidence="5" id="KW-0029">Amino-acid transport</keyword>
<evidence type="ECO:0000313" key="9">
    <source>
        <dbReference type="EMBL" id="ODQ48348.1"/>
    </source>
</evidence>
<dbReference type="GO" id="GO:0015819">
    <property type="term" value="P:lysine transport"/>
    <property type="evidence" value="ECO:0007669"/>
    <property type="project" value="EnsemblFungi"/>
</dbReference>
<feature type="transmembrane region" description="Helical" evidence="8">
    <location>
        <begin position="399"/>
        <end position="422"/>
    </location>
</feature>
<dbReference type="PRINTS" id="PR01315">
    <property type="entry name" value="BATTENIN"/>
</dbReference>
<evidence type="ECO:0000256" key="8">
    <source>
        <dbReference type="RuleBase" id="RU361113"/>
    </source>
</evidence>
<keyword evidence="7 8" id="KW-0472">Membrane</keyword>
<dbReference type="OrthoDB" id="5965864at2759"/>
<dbReference type="Proteomes" id="UP000094455">
    <property type="component" value="Unassembled WGS sequence"/>
</dbReference>
<sequence length="441" mass="48063">MLLSRTFISFFIFGLINNVLYVVILTAAHDLVPPTTPKSLVLLADILPAFLLKLCLPLFVTKLASTNGAVDSKRQSVSLGINYPLRLAMIVLLSSVGIILTSLPVPLFIVLGGVVLASLSSGLGETTFLQLSHYYSTNGSTKALKSTNVAIHGWSSGTGGAGLVGAGLVLVFTTIIKVPIDWVLRCCALMPFFHLWVFYGYLPAPTLNVSSSCSVNEDVEDLIDGTNGYSDHALVENPALVDINCEAGENLSNSKNGFFAILLPKIRQYFFIYMLPLSVVYFAEYVINQGVAPTMLFPLTETPFTTFRDSYVAYGTIYQVGVFISRSSGSVIRLKNLYLLGFLQVINLAVCILQSIFMFVPNIWIVFIIILYEGLLGGAGYVNTFMSVSEEVESHEREFALGCVGISDSFGIVMAAGISLWLEPTLCHFQVDSGRDWCTLK</sequence>
<feature type="transmembrane region" description="Helical" evidence="8">
    <location>
        <begin position="81"/>
        <end position="101"/>
    </location>
</feature>
<feature type="transmembrane region" description="Helical" evidence="8">
    <location>
        <begin position="40"/>
        <end position="60"/>
    </location>
</feature>
<feature type="transmembrane region" description="Helical" evidence="8">
    <location>
        <begin position="337"/>
        <end position="357"/>
    </location>
</feature>
<dbReference type="InterPro" id="IPR003492">
    <property type="entry name" value="Battenin_disease_Cln3"/>
</dbReference>
<dbReference type="GO" id="GO:0005774">
    <property type="term" value="C:vacuolar membrane"/>
    <property type="evidence" value="ECO:0007669"/>
    <property type="project" value="UniProtKB-SubCell"/>
</dbReference>
<dbReference type="PANTHER" id="PTHR10981">
    <property type="entry name" value="BATTENIN"/>
    <property type="match status" value="1"/>
</dbReference>
<evidence type="ECO:0000256" key="7">
    <source>
        <dbReference type="ARBA" id="ARBA00023136"/>
    </source>
</evidence>
<evidence type="ECO:0000313" key="10">
    <source>
        <dbReference type="Proteomes" id="UP000094455"/>
    </source>
</evidence>
<keyword evidence="10" id="KW-1185">Reference proteome</keyword>
<dbReference type="GO" id="GO:1903826">
    <property type="term" value="P:L-arginine transmembrane transport"/>
    <property type="evidence" value="ECO:0007669"/>
    <property type="project" value="EnsemblFungi"/>
</dbReference>
<comment type="similarity">
    <text evidence="2 8">Belongs to the battenin family.</text>
</comment>
<dbReference type="EMBL" id="KV454001">
    <property type="protein sequence ID" value="ODQ48348.1"/>
    <property type="molecule type" value="Genomic_DNA"/>
</dbReference>
<protein>
    <recommendedName>
        <fullName evidence="8">Protein BTN</fullName>
    </recommendedName>
</protein>
<organism evidence="9 10">
    <name type="scientific">Pichia membranifaciens NRRL Y-2026</name>
    <dbReference type="NCBI Taxonomy" id="763406"/>
    <lineage>
        <taxon>Eukaryota</taxon>
        <taxon>Fungi</taxon>
        <taxon>Dikarya</taxon>
        <taxon>Ascomycota</taxon>
        <taxon>Saccharomycotina</taxon>
        <taxon>Pichiomycetes</taxon>
        <taxon>Pichiales</taxon>
        <taxon>Pichiaceae</taxon>
        <taxon>Pichia</taxon>
    </lineage>
</organism>
<evidence type="ECO:0000256" key="5">
    <source>
        <dbReference type="ARBA" id="ARBA00022970"/>
    </source>
</evidence>
<feature type="transmembrane region" description="Helical" evidence="8">
    <location>
        <begin position="149"/>
        <end position="176"/>
    </location>
</feature>
<keyword evidence="6 8" id="KW-1133">Transmembrane helix</keyword>
<dbReference type="RefSeq" id="XP_019019461.1">
    <property type="nucleotide sequence ID" value="XM_019163527.1"/>
</dbReference>
<dbReference type="Gene3D" id="1.20.1250.20">
    <property type="entry name" value="MFS general substrate transporter like domains"/>
    <property type="match status" value="1"/>
</dbReference>
<dbReference type="InterPro" id="IPR036259">
    <property type="entry name" value="MFS_trans_sf"/>
</dbReference>
<dbReference type="STRING" id="763406.A0A1E3NRN5"/>
<name>A0A1E3NRN5_9ASCO</name>
<keyword evidence="8" id="KW-0926">Vacuole</keyword>
<evidence type="ECO:0000256" key="1">
    <source>
        <dbReference type="ARBA" id="ARBA00004127"/>
    </source>
</evidence>
<keyword evidence="4 8" id="KW-0812">Transmembrane</keyword>
<dbReference type="SUPFAM" id="SSF103473">
    <property type="entry name" value="MFS general substrate transporter"/>
    <property type="match status" value="1"/>
</dbReference>
<feature type="transmembrane region" description="Helical" evidence="8">
    <location>
        <begin position="7"/>
        <end position="28"/>
    </location>
</feature>
<evidence type="ECO:0000256" key="6">
    <source>
        <dbReference type="ARBA" id="ARBA00022989"/>
    </source>
</evidence>
<proteinExistence type="inferred from homology"/>
<dbReference type="GO" id="GO:0000324">
    <property type="term" value="C:fungal-type vacuole"/>
    <property type="evidence" value="ECO:0007669"/>
    <property type="project" value="EnsemblFungi"/>
</dbReference>
<gene>
    <name evidence="9" type="ORF">PICMEDRAFT_69994</name>
</gene>
<keyword evidence="3" id="KW-0813">Transport</keyword>
<evidence type="ECO:0000256" key="4">
    <source>
        <dbReference type="ARBA" id="ARBA00022692"/>
    </source>
</evidence>
<feature type="transmembrane region" description="Helical" evidence="8">
    <location>
        <begin position="363"/>
        <end position="387"/>
    </location>
</feature>
<dbReference type="GO" id="GO:0051453">
    <property type="term" value="P:regulation of intracellular pH"/>
    <property type="evidence" value="ECO:0007669"/>
    <property type="project" value="EnsemblFungi"/>
</dbReference>
<accession>A0A1E3NRN5</accession>
<feature type="transmembrane region" description="Helical" evidence="8">
    <location>
        <begin position="269"/>
        <end position="287"/>
    </location>
</feature>
<dbReference type="GO" id="GO:0012505">
    <property type="term" value="C:endomembrane system"/>
    <property type="evidence" value="ECO:0007669"/>
    <property type="project" value="UniProtKB-SubCell"/>
</dbReference>
<comment type="subcellular location">
    <subcellularLocation>
        <location evidence="1">Endomembrane system</location>
        <topology evidence="1">Multi-pass membrane protein</topology>
    </subcellularLocation>
    <subcellularLocation>
        <location evidence="8">Vacuole membrane</location>
        <topology evidence="8">Multi-pass membrane protein</topology>
    </subcellularLocation>
</comment>
<feature type="transmembrane region" description="Helical" evidence="8">
    <location>
        <begin position="107"/>
        <end position="128"/>
    </location>
</feature>
<feature type="transmembrane region" description="Helical" evidence="8">
    <location>
        <begin position="307"/>
        <end position="325"/>
    </location>
</feature>